<dbReference type="InterPro" id="IPR006664">
    <property type="entry name" value="OMP_bac"/>
</dbReference>
<evidence type="ECO:0000256" key="2">
    <source>
        <dbReference type="ARBA" id="ARBA00023136"/>
    </source>
</evidence>
<dbReference type="Gene3D" id="3.30.1330.60">
    <property type="entry name" value="OmpA-like domain"/>
    <property type="match status" value="1"/>
</dbReference>
<dbReference type="EMBL" id="RJUF01000001">
    <property type="protein sequence ID" value="MCP9761456.1"/>
    <property type="molecule type" value="Genomic_DNA"/>
</dbReference>
<evidence type="ECO:0000256" key="3">
    <source>
        <dbReference type="ARBA" id="ARBA00023237"/>
    </source>
</evidence>
<proteinExistence type="predicted"/>
<dbReference type="SUPFAM" id="SSF103088">
    <property type="entry name" value="OmpA-like"/>
    <property type="match status" value="1"/>
</dbReference>
<dbReference type="PANTHER" id="PTHR30329:SF21">
    <property type="entry name" value="LIPOPROTEIN YIAD-RELATED"/>
    <property type="match status" value="1"/>
</dbReference>
<dbReference type="InterPro" id="IPR036737">
    <property type="entry name" value="OmpA-like_sf"/>
</dbReference>
<dbReference type="PROSITE" id="PS51123">
    <property type="entry name" value="OMPA_2"/>
    <property type="match status" value="1"/>
</dbReference>
<dbReference type="PANTHER" id="PTHR30329">
    <property type="entry name" value="STATOR ELEMENT OF FLAGELLAR MOTOR COMPLEX"/>
    <property type="match status" value="1"/>
</dbReference>
<evidence type="ECO:0000256" key="1">
    <source>
        <dbReference type="ARBA" id="ARBA00004442"/>
    </source>
</evidence>
<dbReference type="PRINTS" id="PR01021">
    <property type="entry name" value="OMPADOMAIN"/>
</dbReference>
<dbReference type="AlphaFoldDB" id="A0AAE3GZW1"/>
<evidence type="ECO:0000256" key="4">
    <source>
        <dbReference type="PROSITE-ProRule" id="PRU00473"/>
    </source>
</evidence>
<comment type="caution">
    <text evidence="6">The sequence shown here is derived from an EMBL/GenBank/DDBJ whole genome shotgun (WGS) entry which is preliminary data.</text>
</comment>
<dbReference type="InterPro" id="IPR050330">
    <property type="entry name" value="Bact_OuterMem_StrucFunc"/>
</dbReference>
<dbReference type="InterPro" id="IPR006665">
    <property type="entry name" value="OmpA-like"/>
</dbReference>
<evidence type="ECO:0000313" key="7">
    <source>
        <dbReference type="Proteomes" id="UP001204144"/>
    </source>
</evidence>
<keyword evidence="7" id="KW-1185">Reference proteome</keyword>
<keyword evidence="2 4" id="KW-0472">Membrane</keyword>
<comment type="subcellular location">
    <subcellularLocation>
        <location evidence="1">Cell outer membrane</location>
    </subcellularLocation>
</comment>
<sequence length="365" mass="41976">MSRVMSNFLKKQSASFFAKNNLILLLFLLVTASSAFSQKVNIKGSFWDDSNGVDLKTQVYGIKDGQKIHLAETDTKNLFDFKLPTDIQALIFESAGYDVVTFPVHFVGRFNKTSLANFSISSKGVFYQLQFKDLLIFCLPITHQKGNKYKLLTVRKDTIFRNMDFTILVENKQSTNYPIFEKSLRNQHKVLTTNAKNEIIQEDNFLANRGLTFVDINTYPTEIMQELDQQNVLAEISEKEDKTEPSIDAKNNLPYSTFGSRNLYFDQSKFELKSENKLVLDSLSWYLQQKLDARINITGFTDNVGKEELNATLARYRAQVVATYLKSKGVHTNQLLLKSNTKQNIYENHNADVEKQRKVQLTEIY</sequence>
<evidence type="ECO:0000259" key="5">
    <source>
        <dbReference type="PROSITE" id="PS51123"/>
    </source>
</evidence>
<dbReference type="Pfam" id="PF00691">
    <property type="entry name" value="OmpA"/>
    <property type="match status" value="1"/>
</dbReference>
<gene>
    <name evidence="6" type="ORF">EGI31_00705</name>
</gene>
<evidence type="ECO:0000313" key="6">
    <source>
        <dbReference type="EMBL" id="MCP9761456.1"/>
    </source>
</evidence>
<accession>A0AAE3GZW1</accession>
<dbReference type="GO" id="GO:0009279">
    <property type="term" value="C:cell outer membrane"/>
    <property type="evidence" value="ECO:0007669"/>
    <property type="project" value="UniProtKB-SubCell"/>
</dbReference>
<reference evidence="6 7" key="1">
    <citation type="submission" date="2018-11" db="EMBL/GenBank/DDBJ databases">
        <title>Novel bacteria species description.</title>
        <authorList>
            <person name="Han J.-H."/>
        </authorList>
    </citation>
    <scope>NUCLEOTIDE SEQUENCE [LARGE SCALE GENOMIC DNA]</scope>
    <source>
        <strain evidence="6 7">KCTC23259</strain>
    </source>
</reference>
<name>A0AAE3GZW1_9BACT</name>
<organism evidence="6 7">
    <name type="scientific">Lacihabitans soyangensis</name>
    <dbReference type="NCBI Taxonomy" id="869394"/>
    <lineage>
        <taxon>Bacteria</taxon>
        <taxon>Pseudomonadati</taxon>
        <taxon>Bacteroidota</taxon>
        <taxon>Cytophagia</taxon>
        <taxon>Cytophagales</taxon>
        <taxon>Leadbetterellaceae</taxon>
        <taxon>Lacihabitans</taxon>
    </lineage>
</organism>
<dbReference type="CDD" id="cd07185">
    <property type="entry name" value="OmpA_C-like"/>
    <property type="match status" value="1"/>
</dbReference>
<feature type="domain" description="OmpA-like" evidence="5">
    <location>
        <begin position="252"/>
        <end position="365"/>
    </location>
</feature>
<dbReference type="Proteomes" id="UP001204144">
    <property type="component" value="Unassembled WGS sequence"/>
</dbReference>
<protein>
    <submittedName>
        <fullName evidence="6">OmpA family protein</fullName>
    </submittedName>
</protein>
<keyword evidence="3" id="KW-0998">Cell outer membrane</keyword>